<dbReference type="Pfam" id="PF00743">
    <property type="entry name" value="FMO-like"/>
    <property type="match status" value="1"/>
</dbReference>
<evidence type="ECO:0000256" key="1">
    <source>
        <dbReference type="ARBA" id="ARBA00022630"/>
    </source>
</evidence>
<keyword evidence="1" id="KW-0285">Flavoprotein</keyword>
<reference evidence="4" key="1">
    <citation type="submission" date="2018-05" db="EMBL/GenBank/DDBJ databases">
        <authorList>
            <person name="Lanie J.A."/>
            <person name="Ng W.-L."/>
            <person name="Kazmierczak K.M."/>
            <person name="Andrzejewski T.M."/>
            <person name="Davidsen T.M."/>
            <person name="Wayne K.J."/>
            <person name="Tettelin H."/>
            <person name="Glass J.I."/>
            <person name="Rusch D."/>
            <person name="Podicherti R."/>
            <person name="Tsui H.-C.T."/>
            <person name="Winkler M.E."/>
        </authorList>
    </citation>
    <scope>NUCLEOTIDE SEQUENCE</scope>
</reference>
<dbReference type="GO" id="GO:0050660">
    <property type="term" value="F:flavin adenine dinucleotide binding"/>
    <property type="evidence" value="ECO:0007669"/>
    <property type="project" value="InterPro"/>
</dbReference>
<protein>
    <submittedName>
        <fullName evidence="4">Uncharacterized protein</fullName>
    </submittedName>
</protein>
<dbReference type="InterPro" id="IPR036188">
    <property type="entry name" value="FAD/NAD-bd_sf"/>
</dbReference>
<gene>
    <name evidence="4" type="ORF">METZ01_LOCUS259230</name>
</gene>
<organism evidence="4">
    <name type="scientific">marine metagenome</name>
    <dbReference type="NCBI Taxonomy" id="408172"/>
    <lineage>
        <taxon>unclassified sequences</taxon>
        <taxon>metagenomes</taxon>
        <taxon>ecological metagenomes</taxon>
    </lineage>
</organism>
<dbReference type="GO" id="GO:0004499">
    <property type="term" value="F:N,N-dimethylaniline monooxygenase activity"/>
    <property type="evidence" value="ECO:0007669"/>
    <property type="project" value="InterPro"/>
</dbReference>
<evidence type="ECO:0000256" key="3">
    <source>
        <dbReference type="ARBA" id="ARBA00023002"/>
    </source>
</evidence>
<name>A0A382J3C8_9ZZZZ</name>
<dbReference type="EMBL" id="UINC01071462">
    <property type="protein sequence ID" value="SVC06376.1"/>
    <property type="molecule type" value="Genomic_DNA"/>
</dbReference>
<evidence type="ECO:0000313" key="4">
    <source>
        <dbReference type="EMBL" id="SVC06376.1"/>
    </source>
</evidence>
<dbReference type="SUPFAM" id="SSF51905">
    <property type="entry name" value="FAD/NAD(P)-binding domain"/>
    <property type="match status" value="1"/>
</dbReference>
<proteinExistence type="predicted"/>
<feature type="non-terminal residue" evidence="4">
    <location>
        <position position="49"/>
    </location>
</feature>
<dbReference type="Gene3D" id="3.50.50.60">
    <property type="entry name" value="FAD/NAD(P)-binding domain"/>
    <property type="match status" value="1"/>
</dbReference>
<evidence type="ECO:0000256" key="2">
    <source>
        <dbReference type="ARBA" id="ARBA00022827"/>
    </source>
</evidence>
<accession>A0A382J3C8</accession>
<keyword evidence="3" id="KW-0560">Oxidoreductase</keyword>
<keyword evidence="2" id="KW-0274">FAD</keyword>
<sequence length="49" mass="5532">MTKVAIIGTGPCGLSMLRSFEQAEKKGEKIPQIVCFEKQEDWGGLWNYN</sequence>
<dbReference type="AlphaFoldDB" id="A0A382J3C8"/>
<dbReference type="InterPro" id="IPR020946">
    <property type="entry name" value="Flavin_mOase-like"/>
</dbReference>
<dbReference type="GO" id="GO:0050661">
    <property type="term" value="F:NADP binding"/>
    <property type="evidence" value="ECO:0007669"/>
    <property type="project" value="InterPro"/>
</dbReference>